<sequence>MALHGPRDRKVHSRGKRQTIQSCSGTIIQKRLILTAAHCTLMNFTLLASYGCEDWSKFIEDAKERHQPADLSLFFVQMKPSEMEVTVGSNDFTKGTSHKILHIKRHSGFKSTSSIDDLALLELKQFLNFGLEVSRICLSKREALGIESATIMGWGLTKEILGSNSPKILSFLMCCVKIRYICQENCPESFLY</sequence>
<dbReference type="Proteomes" id="UP000887572">
    <property type="component" value="Unplaced"/>
</dbReference>
<feature type="domain" description="Peptidase S1" evidence="3">
    <location>
        <begin position="2"/>
        <end position="192"/>
    </location>
</feature>
<proteinExistence type="inferred from homology"/>
<dbReference type="PANTHER" id="PTHR24256">
    <property type="entry name" value="TRYPTASE-RELATED"/>
    <property type="match status" value="1"/>
</dbReference>
<dbReference type="InterPro" id="IPR001254">
    <property type="entry name" value="Trypsin_dom"/>
</dbReference>
<dbReference type="Pfam" id="PF00089">
    <property type="entry name" value="Trypsin"/>
    <property type="match status" value="1"/>
</dbReference>
<dbReference type="GO" id="GO:0006508">
    <property type="term" value="P:proteolysis"/>
    <property type="evidence" value="ECO:0007669"/>
    <property type="project" value="InterPro"/>
</dbReference>
<evidence type="ECO:0000313" key="4">
    <source>
        <dbReference type="Proteomes" id="UP000887572"/>
    </source>
</evidence>
<evidence type="ECO:0000256" key="1">
    <source>
        <dbReference type="ARBA" id="ARBA00023157"/>
    </source>
</evidence>
<dbReference type="InterPro" id="IPR051487">
    <property type="entry name" value="Ser/Thr_Proteases_Immune/Dev"/>
</dbReference>
<dbReference type="InterPro" id="IPR018114">
    <property type="entry name" value="TRYPSIN_HIS"/>
</dbReference>
<protein>
    <submittedName>
        <fullName evidence="5">Peptidase S1 domain-containing protein</fullName>
    </submittedName>
</protein>
<keyword evidence="4" id="KW-1185">Reference proteome</keyword>
<dbReference type="SUPFAM" id="SSF50494">
    <property type="entry name" value="Trypsin-like serine proteases"/>
    <property type="match status" value="1"/>
</dbReference>
<dbReference type="InterPro" id="IPR009003">
    <property type="entry name" value="Peptidase_S1_PA"/>
</dbReference>
<name>A0A914IGX6_GLORO</name>
<organism evidence="4 5">
    <name type="scientific">Globodera rostochiensis</name>
    <name type="common">Golden nematode worm</name>
    <name type="synonym">Heterodera rostochiensis</name>
    <dbReference type="NCBI Taxonomy" id="31243"/>
    <lineage>
        <taxon>Eukaryota</taxon>
        <taxon>Metazoa</taxon>
        <taxon>Ecdysozoa</taxon>
        <taxon>Nematoda</taxon>
        <taxon>Chromadorea</taxon>
        <taxon>Rhabditida</taxon>
        <taxon>Tylenchina</taxon>
        <taxon>Tylenchomorpha</taxon>
        <taxon>Tylenchoidea</taxon>
        <taxon>Heteroderidae</taxon>
        <taxon>Heteroderinae</taxon>
        <taxon>Globodera</taxon>
    </lineage>
</organism>
<dbReference type="GO" id="GO:0004252">
    <property type="term" value="F:serine-type endopeptidase activity"/>
    <property type="evidence" value="ECO:0007669"/>
    <property type="project" value="InterPro"/>
</dbReference>
<dbReference type="InterPro" id="IPR043504">
    <property type="entry name" value="Peptidase_S1_PA_chymotrypsin"/>
</dbReference>
<dbReference type="AlphaFoldDB" id="A0A914IGX6"/>
<comment type="similarity">
    <text evidence="2">Belongs to the peptidase S1 family. CLIP subfamily.</text>
</comment>
<evidence type="ECO:0000313" key="5">
    <source>
        <dbReference type="WBParaSite" id="Gr19_v10_g9800.t1"/>
    </source>
</evidence>
<dbReference type="Gene3D" id="2.40.10.10">
    <property type="entry name" value="Trypsin-like serine proteases"/>
    <property type="match status" value="1"/>
</dbReference>
<evidence type="ECO:0000256" key="2">
    <source>
        <dbReference type="ARBA" id="ARBA00024195"/>
    </source>
</evidence>
<evidence type="ECO:0000259" key="3">
    <source>
        <dbReference type="PROSITE" id="PS50240"/>
    </source>
</evidence>
<dbReference type="PROSITE" id="PS50240">
    <property type="entry name" value="TRYPSIN_DOM"/>
    <property type="match status" value="1"/>
</dbReference>
<dbReference type="PROSITE" id="PS00134">
    <property type="entry name" value="TRYPSIN_HIS"/>
    <property type="match status" value="1"/>
</dbReference>
<dbReference type="WBParaSite" id="Gr19_v10_g9800.t1">
    <property type="protein sequence ID" value="Gr19_v10_g9800.t1"/>
    <property type="gene ID" value="Gr19_v10_g9800"/>
</dbReference>
<keyword evidence="1" id="KW-1015">Disulfide bond</keyword>
<reference evidence="5" key="1">
    <citation type="submission" date="2022-11" db="UniProtKB">
        <authorList>
            <consortium name="WormBaseParasite"/>
        </authorList>
    </citation>
    <scope>IDENTIFICATION</scope>
</reference>
<dbReference type="SMART" id="SM00020">
    <property type="entry name" value="Tryp_SPc"/>
    <property type="match status" value="1"/>
</dbReference>
<accession>A0A914IGX6</accession>